<proteinExistence type="predicted"/>
<evidence type="ECO:0000313" key="1">
    <source>
        <dbReference type="EMBL" id="AYQ57023.1"/>
    </source>
</evidence>
<dbReference type="KEGG" id="bthg:MS2017_1333"/>
<dbReference type="Proteomes" id="UP000278334">
    <property type="component" value="Chromosome"/>
</dbReference>
<accession>A0A3G3IMG6</accession>
<organism evidence="1 2">
    <name type="scientific">Bathymodiolus thermophilus thioautotrophic gill symbiont</name>
    <dbReference type="NCBI Taxonomy" id="2360"/>
    <lineage>
        <taxon>Bacteria</taxon>
        <taxon>Pseudomonadati</taxon>
        <taxon>Pseudomonadota</taxon>
        <taxon>Gammaproteobacteria</taxon>
        <taxon>sulfur-oxidizing symbionts</taxon>
    </lineage>
</organism>
<evidence type="ECO:0000313" key="2">
    <source>
        <dbReference type="Proteomes" id="UP000278334"/>
    </source>
</evidence>
<dbReference type="AlphaFoldDB" id="A0A3G3IMG6"/>
<reference evidence="1 2" key="1">
    <citation type="submission" date="2017-11" db="EMBL/GenBank/DDBJ databases">
        <title>Genome sequence of the bacterial symbiont EPR9N from a vent mussel Bathymodiolus thermophilus.</title>
        <authorList>
            <person name="Won Y.-J."/>
        </authorList>
    </citation>
    <scope>NUCLEOTIDE SEQUENCE [LARGE SCALE GENOMIC DNA]</scope>
    <source>
        <strain evidence="1 2">EPR9N</strain>
    </source>
</reference>
<sequence length="79" mass="9138">MQGSFYPLIINVNYWALTEVAYITSQKQTILSKPSKNHIIKVFERIPIYGEKKVHQQFKVSLNTVARYRRPLLKGSIGS</sequence>
<dbReference type="EMBL" id="CP024634">
    <property type="protein sequence ID" value="AYQ57023.1"/>
    <property type="molecule type" value="Genomic_DNA"/>
</dbReference>
<protein>
    <submittedName>
        <fullName evidence="1">Uncharacterized protein</fullName>
    </submittedName>
</protein>
<dbReference type="RefSeq" id="WP_122951692.1">
    <property type="nucleotide sequence ID" value="NZ_CP024634.1"/>
</dbReference>
<gene>
    <name evidence="1" type="ORF">MS2017_1333</name>
</gene>
<name>A0A3G3IMG6_9GAMM</name>